<evidence type="ECO:0000256" key="2">
    <source>
        <dbReference type="ARBA" id="ARBA00011738"/>
    </source>
</evidence>
<comment type="catalytic activity">
    <reaction evidence="8">
        <text>D-glucose(out) = D-glucose(in)</text>
        <dbReference type="Rhea" id="RHEA:60376"/>
        <dbReference type="ChEBI" id="CHEBI:4167"/>
    </reaction>
    <physiologicalReaction direction="left-to-right" evidence="8">
        <dbReference type="Rhea" id="RHEA:60377"/>
    </physiologicalReaction>
</comment>
<evidence type="ECO:0000256" key="9">
    <source>
        <dbReference type="ARBA" id="ARBA00044656"/>
    </source>
</evidence>
<keyword evidence="5 15" id="KW-1133">Transmembrane helix</keyword>
<evidence type="ECO:0000256" key="6">
    <source>
        <dbReference type="ARBA" id="ARBA00023136"/>
    </source>
</evidence>
<dbReference type="PANTHER" id="PTHR23503">
    <property type="entry name" value="SOLUTE CARRIER FAMILY 2"/>
    <property type="match status" value="1"/>
</dbReference>
<feature type="transmembrane region" description="Helical" evidence="15">
    <location>
        <begin position="407"/>
        <end position="430"/>
    </location>
</feature>
<feature type="transmembrane region" description="Helical" evidence="15">
    <location>
        <begin position="145"/>
        <end position="167"/>
    </location>
</feature>
<comment type="function">
    <text evidence="14">Sodium-independent facilitative hexose transporter. Can transport D-glucose and D-fructose. Can transport D-mannose, D-galactose, D-xylose and D-glucosamine.</text>
</comment>
<name>A0A976M677_THEOR</name>
<dbReference type="Gene3D" id="1.20.1250.20">
    <property type="entry name" value="MFS general substrate transporter like domains"/>
    <property type="match status" value="1"/>
</dbReference>
<dbReference type="InterPro" id="IPR045263">
    <property type="entry name" value="GLUT"/>
</dbReference>
<evidence type="ECO:0000256" key="1">
    <source>
        <dbReference type="ARBA" id="ARBA00004651"/>
    </source>
</evidence>
<evidence type="ECO:0000256" key="7">
    <source>
        <dbReference type="ARBA" id="ARBA00044637"/>
    </source>
</evidence>
<comment type="subunit">
    <text evidence="2">Homodimer.</text>
</comment>
<dbReference type="InterPro" id="IPR036259">
    <property type="entry name" value="MFS_trans_sf"/>
</dbReference>
<feature type="transmembrane region" description="Helical" evidence="15">
    <location>
        <begin position="436"/>
        <end position="456"/>
    </location>
</feature>
<feature type="transmembrane region" description="Helical" evidence="15">
    <location>
        <begin position="187"/>
        <end position="209"/>
    </location>
</feature>
<dbReference type="PANTHER" id="PTHR23503:SF8">
    <property type="entry name" value="FACILITATED GLUCOSE TRANSPORTER PROTEIN 1"/>
    <property type="match status" value="1"/>
</dbReference>
<organism evidence="17 18">
    <name type="scientific">Theileria orientalis</name>
    <dbReference type="NCBI Taxonomy" id="68886"/>
    <lineage>
        <taxon>Eukaryota</taxon>
        <taxon>Sar</taxon>
        <taxon>Alveolata</taxon>
        <taxon>Apicomplexa</taxon>
        <taxon>Aconoidasida</taxon>
        <taxon>Piroplasmida</taxon>
        <taxon>Theileriidae</taxon>
        <taxon>Theileria</taxon>
    </lineage>
</organism>
<feature type="transmembrane region" description="Helical" evidence="15">
    <location>
        <begin position="273"/>
        <end position="293"/>
    </location>
</feature>
<evidence type="ECO:0000256" key="13">
    <source>
        <dbReference type="ARBA" id="ARBA00044780"/>
    </source>
</evidence>
<evidence type="ECO:0000256" key="11">
    <source>
        <dbReference type="ARBA" id="ARBA00044668"/>
    </source>
</evidence>
<evidence type="ECO:0000256" key="3">
    <source>
        <dbReference type="ARBA" id="ARBA00022448"/>
    </source>
</evidence>
<gene>
    <name evidence="17" type="ORF">MACJ_002467</name>
</gene>
<evidence type="ECO:0000259" key="16">
    <source>
        <dbReference type="PROSITE" id="PS50850"/>
    </source>
</evidence>
<evidence type="ECO:0000256" key="5">
    <source>
        <dbReference type="ARBA" id="ARBA00022989"/>
    </source>
</evidence>
<feature type="transmembrane region" description="Helical" evidence="15">
    <location>
        <begin position="370"/>
        <end position="395"/>
    </location>
</feature>
<proteinExistence type="predicted"/>
<evidence type="ECO:0000256" key="12">
    <source>
        <dbReference type="ARBA" id="ARBA00044710"/>
    </source>
</evidence>
<keyword evidence="3" id="KW-0813">Transport</keyword>
<dbReference type="EMBL" id="CP056066">
    <property type="protein sequence ID" value="UKJ89219.1"/>
    <property type="molecule type" value="Genomic_DNA"/>
</dbReference>
<dbReference type="Pfam" id="PF00083">
    <property type="entry name" value="Sugar_tr"/>
    <property type="match status" value="1"/>
</dbReference>
<comment type="catalytic activity">
    <reaction evidence="7">
        <text>D-galactose(in) = D-galactose(out)</text>
        <dbReference type="Rhea" id="RHEA:34915"/>
        <dbReference type="ChEBI" id="CHEBI:4139"/>
    </reaction>
    <physiologicalReaction direction="right-to-left" evidence="7">
        <dbReference type="Rhea" id="RHEA:34917"/>
    </physiologicalReaction>
</comment>
<dbReference type="InterPro" id="IPR005828">
    <property type="entry name" value="MFS_sugar_transport-like"/>
</dbReference>
<protein>
    <recommendedName>
        <fullName evidence="13">Hexose transporter 1</fullName>
    </recommendedName>
</protein>
<dbReference type="AlphaFoldDB" id="A0A976M677"/>
<evidence type="ECO:0000256" key="8">
    <source>
        <dbReference type="ARBA" id="ARBA00044648"/>
    </source>
</evidence>
<feature type="transmembrane region" description="Helical" evidence="15">
    <location>
        <begin position="118"/>
        <end position="138"/>
    </location>
</feature>
<evidence type="ECO:0000313" key="18">
    <source>
        <dbReference type="Proteomes" id="UP000244803"/>
    </source>
</evidence>
<evidence type="ECO:0000256" key="4">
    <source>
        <dbReference type="ARBA" id="ARBA00022692"/>
    </source>
</evidence>
<comment type="catalytic activity">
    <reaction evidence="11">
        <text>D-glucosamine(out) = D-glucosamine(in)</text>
        <dbReference type="Rhea" id="RHEA:78423"/>
        <dbReference type="ChEBI" id="CHEBI:58723"/>
    </reaction>
    <physiologicalReaction direction="left-to-right" evidence="11">
        <dbReference type="Rhea" id="RHEA:78424"/>
    </physiologicalReaction>
</comment>
<comment type="catalytic activity">
    <reaction evidence="10">
        <text>D-mannose(out) = D-mannose(in)</text>
        <dbReference type="Rhea" id="RHEA:78391"/>
        <dbReference type="ChEBI" id="CHEBI:4208"/>
    </reaction>
    <physiologicalReaction direction="left-to-right" evidence="10">
        <dbReference type="Rhea" id="RHEA:78392"/>
    </physiologicalReaction>
</comment>
<keyword evidence="4 15" id="KW-0812">Transmembrane</keyword>
<keyword evidence="6 15" id="KW-0472">Membrane</keyword>
<feature type="domain" description="Major facilitator superfamily (MFS) profile" evidence="16">
    <location>
        <begin position="1"/>
        <end position="460"/>
    </location>
</feature>
<dbReference type="GO" id="GO:0005886">
    <property type="term" value="C:plasma membrane"/>
    <property type="evidence" value="ECO:0007669"/>
    <property type="project" value="UniProtKB-SubCell"/>
</dbReference>
<evidence type="ECO:0000256" key="15">
    <source>
        <dbReference type="SAM" id="Phobius"/>
    </source>
</evidence>
<evidence type="ECO:0000256" key="10">
    <source>
        <dbReference type="ARBA" id="ARBA00044662"/>
    </source>
</evidence>
<comment type="catalytic activity">
    <reaction evidence="9">
        <text>D-xylose(out) = D-xylose(in)</text>
        <dbReference type="Rhea" id="RHEA:78427"/>
        <dbReference type="ChEBI" id="CHEBI:53455"/>
    </reaction>
    <physiologicalReaction direction="left-to-right" evidence="9">
        <dbReference type="Rhea" id="RHEA:78428"/>
    </physiologicalReaction>
</comment>
<dbReference type="PRINTS" id="PR00171">
    <property type="entry name" value="SUGRTRNSPORT"/>
</dbReference>
<feature type="transmembrane region" description="Helical" evidence="15">
    <location>
        <begin position="340"/>
        <end position="358"/>
    </location>
</feature>
<dbReference type="InterPro" id="IPR003663">
    <property type="entry name" value="Sugar/inositol_transpt"/>
</dbReference>
<dbReference type="OrthoDB" id="6612291at2759"/>
<sequence length="469" mass="51143">MGQKNKSFLLVGASIGALMATSFGLTIAGLNTSKEFAIVEMGWCSNAQNIYDCSKSHLYAGLCNTASFVGSAIGSLFISLSGKLGRRTSFMVINWFFIVGSILSASSVNFGMLFAGRLFSGFGVGLDAIVPIFLVEICHPNARKYFSVIYQFFITLGIVLTAGWQLIHGRVVTNTGFELTLKDKVIWRGSQLLPALTSLVALLLIHFVFKFKTPYELIEKGQTAEARDVIEKLHGAEAVDEVYDEFDRDSEKTKSTPNVPLHQAFKNPTYRKIILHTFVLSATQQLVGINVLISNANKLFLEMAGRSMKSTLASSGILLVNFVATVALTFVIGKYGRKTFLVWGIGFSTVFMALASFSKPIGKDAKWVPIVSIIGLFGFIIGFAVGLGGITWVYLSEVYPPEVKNGAMSVAVFINWACSAATVFGSEYLISRSEVLVNTIFFAFSVFGLIYIVLFIKETKGVALGKAYD</sequence>
<feature type="transmembrane region" description="Helical" evidence="15">
    <location>
        <begin position="313"/>
        <end position="333"/>
    </location>
</feature>
<dbReference type="PROSITE" id="PS50850">
    <property type="entry name" value="MFS"/>
    <property type="match status" value="1"/>
</dbReference>
<feature type="transmembrane region" description="Helical" evidence="15">
    <location>
        <begin position="92"/>
        <end position="112"/>
    </location>
</feature>
<dbReference type="Proteomes" id="UP000244803">
    <property type="component" value="Chromosome 3"/>
</dbReference>
<comment type="catalytic activity">
    <reaction evidence="12">
        <text>D-fructose(out) = D-fructose(in)</text>
        <dbReference type="Rhea" id="RHEA:60372"/>
        <dbReference type="ChEBI" id="CHEBI:37721"/>
    </reaction>
    <physiologicalReaction direction="left-to-right" evidence="12">
        <dbReference type="Rhea" id="RHEA:60373"/>
    </physiologicalReaction>
</comment>
<dbReference type="SUPFAM" id="SSF103473">
    <property type="entry name" value="MFS general substrate transporter"/>
    <property type="match status" value="1"/>
</dbReference>
<comment type="subcellular location">
    <subcellularLocation>
        <location evidence="1">Cell membrane</location>
        <topology evidence="1">Multi-pass membrane protein</topology>
    </subcellularLocation>
</comment>
<evidence type="ECO:0000313" key="17">
    <source>
        <dbReference type="EMBL" id="UKJ89219.1"/>
    </source>
</evidence>
<dbReference type="GO" id="GO:0015149">
    <property type="term" value="F:hexose transmembrane transporter activity"/>
    <property type="evidence" value="ECO:0007669"/>
    <property type="project" value="TreeGrafter"/>
</dbReference>
<reference evidence="17" key="1">
    <citation type="submission" date="2022-07" db="EMBL/GenBank/DDBJ databases">
        <title>Evaluation of T. orientalis genome assembly methods using nanopore sequencing and analysis of variation between genomes.</title>
        <authorList>
            <person name="Yam J."/>
            <person name="Micallef M.L."/>
            <person name="Liu M."/>
            <person name="Djordjevic S.P."/>
            <person name="Bogema D.R."/>
            <person name="Jenkins C."/>
        </authorList>
    </citation>
    <scope>NUCLEOTIDE SEQUENCE</scope>
    <source>
        <strain evidence="17">Fish Creek</strain>
    </source>
</reference>
<feature type="transmembrane region" description="Helical" evidence="15">
    <location>
        <begin position="58"/>
        <end position="80"/>
    </location>
</feature>
<evidence type="ECO:0000256" key="14">
    <source>
        <dbReference type="ARBA" id="ARBA00045752"/>
    </source>
</evidence>
<accession>A0A976M677</accession>
<dbReference type="InterPro" id="IPR020846">
    <property type="entry name" value="MFS_dom"/>
</dbReference>